<organism evidence="2 3">
    <name type="scientific">bacterium (Candidatus Ratteibacteria) CG01_land_8_20_14_3_00_40_19</name>
    <dbReference type="NCBI Taxonomy" id="2014290"/>
    <lineage>
        <taxon>Bacteria</taxon>
        <taxon>Candidatus Ratteibacteria</taxon>
    </lineage>
</organism>
<evidence type="ECO:0000256" key="1">
    <source>
        <dbReference type="SAM" id="MobiDB-lite"/>
    </source>
</evidence>
<name>A0A2M7EAX4_9BACT</name>
<dbReference type="Proteomes" id="UP000228886">
    <property type="component" value="Unassembled WGS sequence"/>
</dbReference>
<reference evidence="3" key="1">
    <citation type="submission" date="2017-09" db="EMBL/GenBank/DDBJ databases">
        <title>Depth-based differentiation of microbial function through sediment-hosted aquifers and enrichment of novel symbionts in the deep terrestrial subsurface.</title>
        <authorList>
            <person name="Probst A.J."/>
            <person name="Ladd B."/>
            <person name="Jarett J.K."/>
            <person name="Geller-Mcgrath D.E."/>
            <person name="Sieber C.M.K."/>
            <person name="Emerson J.B."/>
            <person name="Anantharaman K."/>
            <person name="Thomas B.C."/>
            <person name="Malmstrom R."/>
            <person name="Stieglmeier M."/>
            <person name="Klingl A."/>
            <person name="Woyke T."/>
            <person name="Ryan C.M."/>
            <person name="Banfield J.F."/>
        </authorList>
    </citation>
    <scope>NUCLEOTIDE SEQUENCE [LARGE SCALE GENOMIC DNA]</scope>
</reference>
<dbReference type="EMBL" id="PETL01000008">
    <property type="protein sequence ID" value="PIV64835.1"/>
    <property type="molecule type" value="Genomic_DNA"/>
</dbReference>
<feature type="compositionally biased region" description="Basic and acidic residues" evidence="1">
    <location>
        <begin position="1"/>
        <end position="10"/>
    </location>
</feature>
<proteinExistence type="predicted"/>
<evidence type="ECO:0000313" key="3">
    <source>
        <dbReference type="Proteomes" id="UP000228886"/>
    </source>
</evidence>
<feature type="non-terminal residue" evidence="2">
    <location>
        <position position="1"/>
    </location>
</feature>
<protein>
    <submittedName>
        <fullName evidence="2">Uncharacterized protein</fullName>
    </submittedName>
</protein>
<dbReference type="AlphaFoldDB" id="A0A2M7EAX4"/>
<gene>
    <name evidence="2" type="ORF">COS11_00105</name>
</gene>
<comment type="caution">
    <text evidence="2">The sequence shown here is derived from an EMBL/GenBank/DDBJ whole genome shotgun (WGS) entry which is preliminary data.</text>
</comment>
<evidence type="ECO:0000313" key="2">
    <source>
        <dbReference type="EMBL" id="PIV64835.1"/>
    </source>
</evidence>
<sequence length="75" mass="8028">RNRRGADRNGVEAPSPSRPAQGEKWVGTSSPPHPEGIPLGHLGGRAKQCSLFVALAPLSRHFLSIRPEGLADLPR</sequence>
<feature type="region of interest" description="Disordered" evidence="1">
    <location>
        <begin position="1"/>
        <end position="41"/>
    </location>
</feature>
<accession>A0A2M7EAX4</accession>